<sequence length="343" mass="36927">MRSSIRIASERTPTSWLLDRELARQLGHRRIVGRHVEGDDWSGLVHLAIEDGDVVSAAVCLYDRVREADGTWLETKVISEAERPYATSYPIRLLDMLSPPRAASAVHWRNCCMALACVPALDDRPIRSGESVFLACSSTATSDAALPGAILRWLSVAGGTARVVEVDPATGRATGSVAIDVVTANLRRARFPVVALGDTVAHELHRRAARTDTGFGGPGTDVRYSDIFGGRCWEADGRFWKVADVNVDLGIGDAAGDVPSGRKAMMLTFRTPDEDEPLRTTVAFGPSGEAVVVAVEAPVQDMIDFVRDLERCLNMPPEPCAMAAVEPEEDGECSWSATAALSP</sequence>
<keyword evidence="2" id="KW-1185">Reference proteome</keyword>
<dbReference type="RefSeq" id="WP_139184025.1">
    <property type="nucleotide sequence ID" value="NZ_FNIT01000007.1"/>
</dbReference>
<protein>
    <submittedName>
        <fullName evidence="1">Uncharacterized protein</fullName>
    </submittedName>
</protein>
<accession>A0A1H0K9D1</accession>
<dbReference type="EMBL" id="FNIT01000007">
    <property type="protein sequence ID" value="SDO52517.1"/>
    <property type="molecule type" value="Genomic_DNA"/>
</dbReference>
<evidence type="ECO:0000313" key="2">
    <source>
        <dbReference type="Proteomes" id="UP000198793"/>
    </source>
</evidence>
<dbReference type="AlphaFoldDB" id="A0A1H0K9D1"/>
<evidence type="ECO:0000313" key="1">
    <source>
        <dbReference type="EMBL" id="SDO52517.1"/>
    </source>
</evidence>
<gene>
    <name evidence="1" type="ORF">SAMN05192530_107158</name>
</gene>
<reference evidence="1 2" key="1">
    <citation type="submission" date="2016-10" db="EMBL/GenBank/DDBJ databases">
        <authorList>
            <person name="de Groot N.N."/>
        </authorList>
    </citation>
    <scope>NUCLEOTIDE SEQUENCE [LARGE SCALE GENOMIC DNA]</scope>
    <source>
        <strain evidence="2">L7-484,KACC 16230,DSM 25025</strain>
    </source>
</reference>
<dbReference type="Proteomes" id="UP000198793">
    <property type="component" value="Unassembled WGS sequence"/>
</dbReference>
<proteinExistence type="predicted"/>
<name>A0A1H0K9D1_9HYPH</name>
<organism evidence="1 2">
    <name type="scientific">Aureimonas jatrophae</name>
    <dbReference type="NCBI Taxonomy" id="1166073"/>
    <lineage>
        <taxon>Bacteria</taxon>
        <taxon>Pseudomonadati</taxon>
        <taxon>Pseudomonadota</taxon>
        <taxon>Alphaproteobacteria</taxon>
        <taxon>Hyphomicrobiales</taxon>
        <taxon>Aurantimonadaceae</taxon>
        <taxon>Aureimonas</taxon>
    </lineage>
</organism>